<reference evidence="2" key="2">
    <citation type="submission" date="2021-12" db="EMBL/GenBank/DDBJ databases">
        <title>Resequencing data analysis of finger millet.</title>
        <authorList>
            <person name="Hatakeyama M."/>
            <person name="Aluri S."/>
            <person name="Balachadran M.T."/>
            <person name="Sivarajan S.R."/>
            <person name="Poveda L."/>
            <person name="Shimizu-Inatsugi R."/>
            <person name="Schlapbach R."/>
            <person name="Sreeman S.M."/>
            <person name="Shimizu K.K."/>
        </authorList>
    </citation>
    <scope>NUCLEOTIDE SEQUENCE</scope>
</reference>
<evidence type="ECO:0000313" key="2">
    <source>
        <dbReference type="EMBL" id="GJN01691.1"/>
    </source>
</evidence>
<gene>
    <name evidence="2" type="primary">ga18972</name>
    <name evidence="2" type="ORF">PR202_ga18972</name>
</gene>
<proteinExistence type="predicted"/>
<dbReference type="CDD" id="cd00121">
    <property type="entry name" value="MATH"/>
    <property type="match status" value="1"/>
</dbReference>
<evidence type="ECO:0000313" key="3">
    <source>
        <dbReference type="Proteomes" id="UP001054889"/>
    </source>
</evidence>
<protein>
    <recommendedName>
        <fullName evidence="1">MATH domain-containing protein</fullName>
    </recommendedName>
</protein>
<dbReference type="AlphaFoldDB" id="A0AAV5CU63"/>
<accession>A0AAV5CU63</accession>
<dbReference type="InterPro" id="IPR002083">
    <property type="entry name" value="MATH/TRAF_dom"/>
</dbReference>
<dbReference type="Proteomes" id="UP001054889">
    <property type="component" value="Unassembled WGS sequence"/>
</dbReference>
<evidence type="ECO:0000259" key="1">
    <source>
        <dbReference type="Pfam" id="PF22486"/>
    </source>
</evidence>
<dbReference type="InterPro" id="IPR008974">
    <property type="entry name" value="TRAF-like"/>
</dbReference>
<reference evidence="2" key="1">
    <citation type="journal article" date="2018" name="DNA Res.">
        <title>Multiple hybrid de novo genome assembly of finger millet, an orphan allotetraploid crop.</title>
        <authorList>
            <person name="Hatakeyama M."/>
            <person name="Aluri S."/>
            <person name="Balachadran M.T."/>
            <person name="Sivarajan S.R."/>
            <person name="Patrignani A."/>
            <person name="Gruter S."/>
            <person name="Poveda L."/>
            <person name="Shimizu-Inatsugi R."/>
            <person name="Baeten J."/>
            <person name="Francoijs K.J."/>
            <person name="Nataraja K.N."/>
            <person name="Reddy Y.A.N."/>
            <person name="Phadnis S."/>
            <person name="Ravikumar R.L."/>
            <person name="Schlapbach R."/>
            <person name="Sreeman S.M."/>
            <person name="Shimizu K.K."/>
        </authorList>
    </citation>
    <scope>NUCLEOTIDE SEQUENCE</scope>
</reference>
<feature type="domain" description="MATH" evidence="1">
    <location>
        <begin position="52"/>
        <end position="155"/>
    </location>
</feature>
<dbReference type="EMBL" id="BQKI01000009">
    <property type="protein sequence ID" value="GJN01691.1"/>
    <property type="molecule type" value="Genomic_DNA"/>
</dbReference>
<dbReference type="SUPFAM" id="SSF49599">
    <property type="entry name" value="TRAF domain-like"/>
    <property type="match status" value="1"/>
</dbReference>
<sequence>MAAAMDCSTCSSSINVVLEPTTYRCLTKSTTATHNFEVANFSLLDGMDPGKLYPDGDKPLPEKGTPASVSIFVCFLGGDAGVRCKLSVGLLDVNNNNLLGSESMNDKDHHQNLNFEPAGDNNNTNRREWGWSAFMRKSTLKSRLAKDDSFTIRCVLTVIKSHSRTAGSMSSTTTRRAAI</sequence>
<comment type="caution">
    <text evidence="2">The sequence shown here is derived from an EMBL/GenBank/DDBJ whole genome shotgun (WGS) entry which is preliminary data.</text>
</comment>
<name>A0AAV5CU63_ELECO</name>
<dbReference type="Gene3D" id="2.60.210.10">
    <property type="entry name" value="Apoptosis, Tumor Necrosis Factor Receptor Associated Protein 2, Chain A"/>
    <property type="match status" value="1"/>
</dbReference>
<organism evidence="2 3">
    <name type="scientific">Eleusine coracana subsp. coracana</name>
    <dbReference type="NCBI Taxonomy" id="191504"/>
    <lineage>
        <taxon>Eukaryota</taxon>
        <taxon>Viridiplantae</taxon>
        <taxon>Streptophyta</taxon>
        <taxon>Embryophyta</taxon>
        <taxon>Tracheophyta</taxon>
        <taxon>Spermatophyta</taxon>
        <taxon>Magnoliopsida</taxon>
        <taxon>Liliopsida</taxon>
        <taxon>Poales</taxon>
        <taxon>Poaceae</taxon>
        <taxon>PACMAD clade</taxon>
        <taxon>Chloridoideae</taxon>
        <taxon>Cynodonteae</taxon>
        <taxon>Eleusininae</taxon>
        <taxon>Eleusine</taxon>
    </lineage>
</organism>
<keyword evidence="3" id="KW-1185">Reference proteome</keyword>
<dbReference type="Pfam" id="PF22486">
    <property type="entry name" value="MATH_2"/>
    <property type="match status" value="1"/>
</dbReference>